<dbReference type="PANTHER" id="PTHR45436">
    <property type="entry name" value="SENSOR HISTIDINE KINASE YKOH"/>
    <property type="match status" value="1"/>
</dbReference>
<feature type="transmembrane region" description="Helical" evidence="11">
    <location>
        <begin position="206"/>
        <end position="228"/>
    </location>
</feature>
<dbReference type="InterPro" id="IPR036097">
    <property type="entry name" value="HisK_dim/P_sf"/>
</dbReference>
<dbReference type="SUPFAM" id="SSF55874">
    <property type="entry name" value="ATPase domain of HSP90 chaperone/DNA topoisomerase II/histidine kinase"/>
    <property type="match status" value="1"/>
</dbReference>
<keyword evidence="7 14" id="KW-0418">Kinase</keyword>
<dbReference type="CDD" id="cd06225">
    <property type="entry name" value="HAMP"/>
    <property type="match status" value="1"/>
</dbReference>
<dbReference type="CDD" id="cd00082">
    <property type="entry name" value="HisKA"/>
    <property type="match status" value="1"/>
</dbReference>
<dbReference type="SUPFAM" id="SSF158472">
    <property type="entry name" value="HAMP domain-like"/>
    <property type="match status" value="1"/>
</dbReference>
<comment type="caution">
    <text evidence="14">The sequence shown here is derived from an EMBL/GenBank/DDBJ whole genome shotgun (WGS) entry which is preliminary data.</text>
</comment>
<dbReference type="InterPro" id="IPR036890">
    <property type="entry name" value="HATPase_C_sf"/>
</dbReference>
<organism evidence="14 15">
    <name type="scientific">Gallaecimonas xiamenensis 3-C-1</name>
    <dbReference type="NCBI Taxonomy" id="745411"/>
    <lineage>
        <taxon>Bacteria</taxon>
        <taxon>Pseudomonadati</taxon>
        <taxon>Pseudomonadota</taxon>
        <taxon>Gammaproteobacteria</taxon>
        <taxon>Enterobacterales</taxon>
        <taxon>Gallaecimonadaceae</taxon>
        <taxon>Gallaecimonas</taxon>
    </lineage>
</organism>
<dbReference type="InterPro" id="IPR003594">
    <property type="entry name" value="HATPase_dom"/>
</dbReference>
<protein>
    <recommendedName>
        <fullName evidence="3">histidine kinase</fullName>
        <ecNumber evidence="3">2.7.13.3</ecNumber>
    </recommendedName>
</protein>
<keyword evidence="6 11" id="KW-0812">Transmembrane</keyword>
<evidence type="ECO:0000256" key="10">
    <source>
        <dbReference type="ARBA" id="ARBA00023136"/>
    </source>
</evidence>
<comment type="subcellular location">
    <subcellularLocation>
        <location evidence="2">Membrane</location>
    </subcellularLocation>
</comment>
<keyword evidence="5" id="KW-0808">Transferase</keyword>
<dbReference type="RefSeq" id="WP_008485515.1">
    <property type="nucleotide sequence ID" value="NZ_AMRI01000020.1"/>
</dbReference>
<dbReference type="eggNOG" id="COG2205">
    <property type="taxonomic scope" value="Bacteria"/>
</dbReference>
<dbReference type="Proteomes" id="UP000006755">
    <property type="component" value="Unassembled WGS sequence"/>
</dbReference>
<keyword evidence="8 11" id="KW-1133">Transmembrane helix</keyword>
<dbReference type="InterPro" id="IPR003661">
    <property type="entry name" value="HisK_dim/P_dom"/>
</dbReference>
<dbReference type="Gene3D" id="3.30.565.10">
    <property type="entry name" value="Histidine kinase-like ATPase, C-terminal domain"/>
    <property type="match status" value="1"/>
</dbReference>
<sequence length="508" mass="56061">MLSSIKGKLLLAIATMQIAVLIAAMLATAWVFDRGLETYQASVEEQRLTPIVQSLGDAYQSHGNSWQWLYDDRCFVFSLIQRYLLEGTAPGPVCQNTERGLTMKFDDGQAHFNGGKPLLDWEFRPAPPHPMPMPPVGGEEDSGSLLSPMVYVFDADGDRVAGPPRASSHIQYKAIMAGEQLVGYLGYVPRTMLGQSIVRAFKQQQLWGYLVVLVVAMVLTVGVAIVLARWFGSPVQRLADGTRALTQGESNVRVEVAGRDEFARLARDFNRLSDTLQQNREARQQWIADISHDLRTPLSVLKGELEAHQDGIRTWTPQSLSSLICEVNQLVRLVDDLHVLTVSEMGAVNYQFKPLDLSQMLWRNLELYAAGLSRKGLRLSVNIKNNLWVLGDSGYLSRLLDNLMKNTLAYTDSPGKLHIELAASGGEVLLHWADSSPGVSEASLSRLTERLYRDERSRNKGSGGSGLGLAIAEAIVQAHGGLMQAQHSALGGLSWIIRMPQEEQNGDE</sequence>
<dbReference type="InterPro" id="IPR004358">
    <property type="entry name" value="Sig_transdc_His_kin-like_C"/>
</dbReference>
<proteinExistence type="predicted"/>
<dbReference type="Pfam" id="PF00512">
    <property type="entry name" value="HisKA"/>
    <property type="match status" value="1"/>
</dbReference>
<keyword evidence="15" id="KW-1185">Reference proteome</keyword>
<dbReference type="SMART" id="SM00387">
    <property type="entry name" value="HATPase_c"/>
    <property type="match status" value="1"/>
</dbReference>
<dbReference type="PRINTS" id="PR00344">
    <property type="entry name" value="BCTRLSENSOR"/>
</dbReference>
<reference evidence="14 15" key="1">
    <citation type="journal article" date="2012" name="J. Bacteriol.">
        <title>Genome Sequence of Gallaecimonas xiamenensis Type Strain 3-C-1.</title>
        <authorList>
            <person name="Lai Q."/>
            <person name="Wang L."/>
            <person name="Wang W."/>
            <person name="Shao Z."/>
        </authorList>
    </citation>
    <scope>NUCLEOTIDE SEQUENCE [LARGE SCALE GENOMIC DNA]</scope>
    <source>
        <strain evidence="14 15">3-C-1</strain>
    </source>
</reference>
<keyword evidence="10 11" id="KW-0472">Membrane</keyword>
<feature type="domain" description="HAMP" evidence="13">
    <location>
        <begin position="229"/>
        <end position="281"/>
    </location>
</feature>
<evidence type="ECO:0000313" key="15">
    <source>
        <dbReference type="Proteomes" id="UP000006755"/>
    </source>
</evidence>
<accession>K2JZ62</accession>
<name>K2JZ62_9GAMM</name>
<evidence type="ECO:0000256" key="11">
    <source>
        <dbReference type="SAM" id="Phobius"/>
    </source>
</evidence>
<evidence type="ECO:0000256" key="7">
    <source>
        <dbReference type="ARBA" id="ARBA00022777"/>
    </source>
</evidence>
<keyword evidence="9" id="KW-0902">Two-component regulatory system</keyword>
<evidence type="ECO:0000256" key="9">
    <source>
        <dbReference type="ARBA" id="ARBA00023012"/>
    </source>
</evidence>
<comment type="catalytic activity">
    <reaction evidence="1">
        <text>ATP + protein L-histidine = ADP + protein N-phospho-L-histidine.</text>
        <dbReference type="EC" id="2.7.13.3"/>
    </reaction>
</comment>
<dbReference type="Gene3D" id="6.10.340.10">
    <property type="match status" value="1"/>
</dbReference>
<dbReference type="Pfam" id="PF02518">
    <property type="entry name" value="HATPase_c"/>
    <property type="match status" value="1"/>
</dbReference>
<evidence type="ECO:0000259" key="12">
    <source>
        <dbReference type="PROSITE" id="PS50109"/>
    </source>
</evidence>
<dbReference type="PROSITE" id="PS50109">
    <property type="entry name" value="HIS_KIN"/>
    <property type="match status" value="1"/>
</dbReference>
<dbReference type="PANTHER" id="PTHR45436:SF5">
    <property type="entry name" value="SENSOR HISTIDINE KINASE TRCS"/>
    <property type="match status" value="1"/>
</dbReference>
<dbReference type="AlphaFoldDB" id="K2JZ62"/>
<dbReference type="EMBL" id="AMRI01000020">
    <property type="protein sequence ID" value="EKE70575.1"/>
    <property type="molecule type" value="Genomic_DNA"/>
</dbReference>
<dbReference type="SUPFAM" id="SSF47384">
    <property type="entry name" value="Homodimeric domain of signal transducing histidine kinase"/>
    <property type="match status" value="1"/>
</dbReference>
<dbReference type="Pfam" id="PF00672">
    <property type="entry name" value="HAMP"/>
    <property type="match status" value="1"/>
</dbReference>
<evidence type="ECO:0000259" key="13">
    <source>
        <dbReference type="PROSITE" id="PS50885"/>
    </source>
</evidence>
<dbReference type="PROSITE" id="PS50885">
    <property type="entry name" value="HAMP"/>
    <property type="match status" value="1"/>
</dbReference>
<dbReference type="GO" id="GO:0005886">
    <property type="term" value="C:plasma membrane"/>
    <property type="evidence" value="ECO:0007669"/>
    <property type="project" value="TreeGrafter"/>
</dbReference>
<evidence type="ECO:0000256" key="6">
    <source>
        <dbReference type="ARBA" id="ARBA00022692"/>
    </source>
</evidence>
<dbReference type="EC" id="2.7.13.3" evidence="3"/>
<dbReference type="GO" id="GO:0000155">
    <property type="term" value="F:phosphorelay sensor kinase activity"/>
    <property type="evidence" value="ECO:0007669"/>
    <property type="project" value="InterPro"/>
</dbReference>
<evidence type="ECO:0000256" key="2">
    <source>
        <dbReference type="ARBA" id="ARBA00004370"/>
    </source>
</evidence>
<dbReference type="InterPro" id="IPR050428">
    <property type="entry name" value="TCS_sensor_his_kinase"/>
</dbReference>
<feature type="domain" description="Histidine kinase" evidence="12">
    <location>
        <begin position="289"/>
        <end position="503"/>
    </location>
</feature>
<dbReference type="InterPro" id="IPR005467">
    <property type="entry name" value="His_kinase_dom"/>
</dbReference>
<evidence type="ECO:0000313" key="14">
    <source>
        <dbReference type="EMBL" id="EKE70575.1"/>
    </source>
</evidence>
<evidence type="ECO:0000256" key="1">
    <source>
        <dbReference type="ARBA" id="ARBA00000085"/>
    </source>
</evidence>
<keyword evidence="4" id="KW-0597">Phosphoprotein</keyword>
<gene>
    <name evidence="14" type="ORF">B3C1_13593</name>
</gene>
<dbReference type="InterPro" id="IPR003660">
    <property type="entry name" value="HAMP_dom"/>
</dbReference>
<evidence type="ECO:0000256" key="8">
    <source>
        <dbReference type="ARBA" id="ARBA00022989"/>
    </source>
</evidence>
<evidence type="ECO:0000256" key="4">
    <source>
        <dbReference type="ARBA" id="ARBA00022553"/>
    </source>
</evidence>
<evidence type="ECO:0000256" key="3">
    <source>
        <dbReference type="ARBA" id="ARBA00012438"/>
    </source>
</evidence>
<evidence type="ECO:0000256" key="5">
    <source>
        <dbReference type="ARBA" id="ARBA00022679"/>
    </source>
</evidence>
<feature type="transmembrane region" description="Helical" evidence="11">
    <location>
        <begin position="9"/>
        <end position="32"/>
    </location>
</feature>
<dbReference type="SMART" id="SM00388">
    <property type="entry name" value="HisKA"/>
    <property type="match status" value="1"/>
</dbReference>
<dbReference type="Gene3D" id="1.10.287.130">
    <property type="match status" value="1"/>
</dbReference>
<dbReference type="STRING" id="745411.B3C1_13593"/>
<dbReference type="SMART" id="SM00304">
    <property type="entry name" value="HAMP"/>
    <property type="match status" value="1"/>
</dbReference>